<dbReference type="AlphaFoldDB" id="A0A505DNT2"/>
<comment type="caution">
    <text evidence="1">The sequence shown here is derived from an EMBL/GenBank/DDBJ whole genome shotgun (WGS) entry which is preliminary data.</text>
</comment>
<organism evidence="1 2">
    <name type="scientific">Streptomyces sporangiiformans</name>
    <dbReference type="NCBI Taxonomy" id="2315329"/>
    <lineage>
        <taxon>Bacteria</taxon>
        <taxon>Bacillati</taxon>
        <taxon>Actinomycetota</taxon>
        <taxon>Actinomycetes</taxon>
        <taxon>Kitasatosporales</taxon>
        <taxon>Streptomycetaceae</taxon>
        <taxon>Streptomyces</taxon>
    </lineage>
</organism>
<dbReference type="Proteomes" id="UP000317378">
    <property type="component" value="Unassembled WGS sequence"/>
</dbReference>
<reference evidence="1 2" key="1">
    <citation type="submission" date="2019-06" db="EMBL/GenBank/DDBJ databases">
        <title>Streptomyces sporangiiformans sp. nov., a novel actinomycete isolated from soil in Mount Song.</title>
        <authorList>
            <person name="Han L."/>
        </authorList>
    </citation>
    <scope>NUCLEOTIDE SEQUENCE [LARGE SCALE GENOMIC DNA]</scope>
    <source>
        <strain evidence="1 2">NEAU-SSA 1</strain>
    </source>
</reference>
<evidence type="ECO:0000313" key="2">
    <source>
        <dbReference type="Proteomes" id="UP000317378"/>
    </source>
</evidence>
<name>A0A505DNT2_9ACTN</name>
<proteinExistence type="predicted"/>
<evidence type="ECO:0000313" key="1">
    <source>
        <dbReference type="EMBL" id="TPQ22895.1"/>
    </source>
</evidence>
<sequence>MPRPDFVAHRSVQRYAATLADLTPRERDERLDLLQSFAEYVDRDPDTMIEEIFDEETRKYRRRGFYTGEAKAFAASFDDSPNAQLRRSNVIRAFFIANGRRLLTERPAWMS</sequence>
<dbReference type="OrthoDB" id="4251122at2"/>
<gene>
    <name evidence="1" type="ORF">FGD71_006975</name>
</gene>
<keyword evidence="2" id="KW-1185">Reference proteome</keyword>
<dbReference type="EMBL" id="VCHX02000071">
    <property type="protein sequence ID" value="TPQ22895.1"/>
    <property type="molecule type" value="Genomic_DNA"/>
</dbReference>
<protein>
    <submittedName>
        <fullName evidence="1">Uncharacterized protein</fullName>
    </submittedName>
</protein>
<accession>A0A505DNT2</accession>
<dbReference type="RefSeq" id="WP_119099513.1">
    <property type="nucleotide sequence ID" value="NZ_QXMJ01000071.1"/>
</dbReference>